<dbReference type="Proteomes" id="UP000554235">
    <property type="component" value="Unassembled WGS sequence"/>
</dbReference>
<name>A0A8H4LQP2_9HYPO</name>
<reference evidence="2 3" key="1">
    <citation type="submission" date="2020-01" db="EMBL/GenBank/DDBJ databases">
        <title>Identification and distribution of gene clusters putatively required for synthesis of sphingolipid metabolism inhibitors in phylogenetically diverse species of the filamentous fungus Fusarium.</title>
        <authorList>
            <person name="Kim H.-S."/>
            <person name="Busman M."/>
            <person name="Brown D.W."/>
            <person name="Divon H."/>
            <person name="Uhlig S."/>
            <person name="Proctor R.H."/>
        </authorList>
    </citation>
    <scope>NUCLEOTIDE SEQUENCE [LARGE SCALE GENOMIC DNA]</scope>
    <source>
        <strain evidence="2 3">NRRL 20459</strain>
    </source>
</reference>
<proteinExistence type="predicted"/>
<gene>
    <name evidence="2" type="ORF">FALBO_684</name>
</gene>
<sequence length="85" mass="9484">MLDLKNPPKPPSSPDEDERASSEPELNPMNLVMNGESVDIIEFLSSDKFILHVDSLQEARPDLDALEGIRSSLKPWQITGVLQLQ</sequence>
<keyword evidence="3" id="KW-1185">Reference proteome</keyword>
<feature type="region of interest" description="Disordered" evidence="1">
    <location>
        <begin position="1"/>
        <end position="28"/>
    </location>
</feature>
<organism evidence="2 3">
    <name type="scientific">Fusarium albosuccineum</name>
    <dbReference type="NCBI Taxonomy" id="1237068"/>
    <lineage>
        <taxon>Eukaryota</taxon>
        <taxon>Fungi</taxon>
        <taxon>Dikarya</taxon>
        <taxon>Ascomycota</taxon>
        <taxon>Pezizomycotina</taxon>
        <taxon>Sordariomycetes</taxon>
        <taxon>Hypocreomycetidae</taxon>
        <taxon>Hypocreales</taxon>
        <taxon>Nectriaceae</taxon>
        <taxon>Fusarium</taxon>
        <taxon>Fusarium decemcellulare species complex</taxon>
    </lineage>
</organism>
<evidence type="ECO:0000313" key="2">
    <source>
        <dbReference type="EMBL" id="KAF4472413.1"/>
    </source>
</evidence>
<dbReference type="AlphaFoldDB" id="A0A8H4LQP2"/>
<dbReference type="EMBL" id="JAADYS010000074">
    <property type="protein sequence ID" value="KAF4472413.1"/>
    <property type="molecule type" value="Genomic_DNA"/>
</dbReference>
<accession>A0A8H4LQP2</accession>
<evidence type="ECO:0000313" key="3">
    <source>
        <dbReference type="Proteomes" id="UP000554235"/>
    </source>
</evidence>
<comment type="caution">
    <text evidence="2">The sequence shown here is derived from an EMBL/GenBank/DDBJ whole genome shotgun (WGS) entry which is preliminary data.</text>
</comment>
<protein>
    <submittedName>
        <fullName evidence="2">Uncharacterized protein</fullName>
    </submittedName>
</protein>
<evidence type="ECO:0000256" key="1">
    <source>
        <dbReference type="SAM" id="MobiDB-lite"/>
    </source>
</evidence>